<accession>A0AAF0U7R6</accession>
<dbReference type="EMBL" id="CP133619">
    <property type="protein sequence ID" value="WMV41033.1"/>
    <property type="molecule type" value="Genomic_DNA"/>
</dbReference>
<reference evidence="1" key="1">
    <citation type="submission" date="2023-08" db="EMBL/GenBank/DDBJ databases">
        <title>A de novo genome assembly of Solanum verrucosum Schlechtendal, a Mexican diploid species geographically isolated from the other diploid A-genome species in potato relatives.</title>
        <authorList>
            <person name="Hosaka K."/>
        </authorList>
    </citation>
    <scope>NUCLEOTIDE SEQUENCE</scope>
    <source>
        <tissue evidence="1">Young leaves</tissue>
    </source>
</reference>
<organism evidence="1 2">
    <name type="scientific">Solanum verrucosum</name>
    <dbReference type="NCBI Taxonomy" id="315347"/>
    <lineage>
        <taxon>Eukaryota</taxon>
        <taxon>Viridiplantae</taxon>
        <taxon>Streptophyta</taxon>
        <taxon>Embryophyta</taxon>
        <taxon>Tracheophyta</taxon>
        <taxon>Spermatophyta</taxon>
        <taxon>Magnoliopsida</taxon>
        <taxon>eudicotyledons</taxon>
        <taxon>Gunneridae</taxon>
        <taxon>Pentapetalae</taxon>
        <taxon>asterids</taxon>
        <taxon>lamiids</taxon>
        <taxon>Solanales</taxon>
        <taxon>Solanaceae</taxon>
        <taxon>Solanoideae</taxon>
        <taxon>Solaneae</taxon>
        <taxon>Solanum</taxon>
    </lineage>
</organism>
<dbReference type="AlphaFoldDB" id="A0AAF0U7R6"/>
<dbReference type="Gene3D" id="3.30.420.10">
    <property type="entry name" value="Ribonuclease H-like superfamily/Ribonuclease H"/>
    <property type="match status" value="1"/>
</dbReference>
<name>A0AAF0U7R6_SOLVR</name>
<evidence type="ECO:0000313" key="2">
    <source>
        <dbReference type="Proteomes" id="UP001234989"/>
    </source>
</evidence>
<keyword evidence="2" id="KW-1185">Reference proteome</keyword>
<feature type="non-terminal residue" evidence="1">
    <location>
        <position position="1"/>
    </location>
</feature>
<evidence type="ECO:0000313" key="1">
    <source>
        <dbReference type="EMBL" id="WMV41033.1"/>
    </source>
</evidence>
<protein>
    <recommendedName>
        <fullName evidence="3">Integrase catalytic domain-containing protein</fullName>
    </recommendedName>
</protein>
<sequence length="83" mass="9136">SDHGTKFTSQFLRSFQKGLGTNVKLSTACHPQIDGYQSSIGMSPFEALYARRCGSPIGWFEVGKVSLIHPELVHDAMGKVRLI</sequence>
<dbReference type="InterPro" id="IPR036397">
    <property type="entry name" value="RNaseH_sf"/>
</dbReference>
<dbReference type="InterPro" id="IPR012337">
    <property type="entry name" value="RNaseH-like_sf"/>
</dbReference>
<gene>
    <name evidence="1" type="ORF">MTR67_034418</name>
</gene>
<evidence type="ECO:0008006" key="3">
    <source>
        <dbReference type="Google" id="ProtNLM"/>
    </source>
</evidence>
<dbReference type="GO" id="GO:0003676">
    <property type="term" value="F:nucleic acid binding"/>
    <property type="evidence" value="ECO:0007669"/>
    <property type="project" value="InterPro"/>
</dbReference>
<proteinExistence type="predicted"/>
<dbReference type="Proteomes" id="UP001234989">
    <property type="component" value="Chromosome 8"/>
</dbReference>
<dbReference type="SUPFAM" id="SSF53098">
    <property type="entry name" value="Ribonuclease H-like"/>
    <property type="match status" value="1"/>
</dbReference>